<keyword evidence="5" id="KW-0813">Transport</keyword>
<evidence type="ECO:0000256" key="7">
    <source>
        <dbReference type="ARBA" id="ARBA00023055"/>
    </source>
</evidence>
<dbReference type="GO" id="GO:0032366">
    <property type="term" value="P:intracellular sterol transport"/>
    <property type="evidence" value="ECO:0007669"/>
    <property type="project" value="InterPro"/>
</dbReference>
<organism evidence="10 11">
    <name type="scientific">Trichophyton verrucosum (strain HKI 0517)</name>
    <dbReference type="NCBI Taxonomy" id="663202"/>
    <lineage>
        <taxon>Eukaryota</taxon>
        <taxon>Fungi</taxon>
        <taxon>Dikarya</taxon>
        <taxon>Ascomycota</taxon>
        <taxon>Pezizomycotina</taxon>
        <taxon>Eurotiomycetes</taxon>
        <taxon>Eurotiomycetidae</taxon>
        <taxon>Onygenales</taxon>
        <taxon>Arthrodermataceae</taxon>
        <taxon>Trichophyton</taxon>
    </lineage>
</organism>
<dbReference type="InterPro" id="IPR039670">
    <property type="entry name" value="NPC2-like"/>
</dbReference>
<keyword evidence="11" id="KW-1185">Reference proteome</keyword>
<dbReference type="Pfam" id="PF02221">
    <property type="entry name" value="E1_DerP2_DerF2"/>
    <property type="match status" value="1"/>
</dbReference>
<evidence type="ECO:0000256" key="2">
    <source>
        <dbReference type="ARBA" id="ARBA00006370"/>
    </source>
</evidence>
<feature type="signal peptide" evidence="8">
    <location>
        <begin position="1"/>
        <end position="19"/>
    </location>
</feature>
<dbReference type="PANTHER" id="PTHR11306">
    <property type="entry name" value="NIEMANN PICK TYPE C2 PROTEIN NPC2-RELATED"/>
    <property type="match status" value="1"/>
</dbReference>
<dbReference type="Gene3D" id="2.70.220.10">
    <property type="entry name" value="Ganglioside GM2 activator"/>
    <property type="match status" value="1"/>
</dbReference>
<dbReference type="KEGG" id="tve:TRV_07379"/>
<dbReference type="PANTHER" id="PTHR11306:SF0">
    <property type="entry name" value="PHOSPHATIDYLGLYCEROL_PHOSPHATIDYLINOSITOL TRANSFER PROTEIN"/>
    <property type="match status" value="1"/>
</dbReference>
<name>D4DJL1_TRIVH</name>
<comment type="subunit">
    <text evidence="3">Monomer.</text>
</comment>
<evidence type="ECO:0000256" key="6">
    <source>
        <dbReference type="ARBA" id="ARBA00022729"/>
    </source>
</evidence>
<sequence>MRFSSTALVALLLSPLALAAPPSLFRDTSQIPLDTDGDLKVPGDNPLMYCADPAENLLQIENVDLSPNPPLPGQPLVIKASGIVAKEIKKGATVQLQVTYGFLQLINQEMDLCDQTEKVGLDCPLEKGKMVLKKSVDIPPQVPPVSHPFCWSPQRKIGGRLMHIFSKQGKYIVRADVSSAEGEPITCLTATVVFEIKV</sequence>
<comment type="caution">
    <text evidence="10">The sequence shown here is derived from an EMBL/GenBank/DDBJ whole genome shotgun (WGS) entry which is preliminary data.</text>
</comment>
<dbReference type="Proteomes" id="UP000008383">
    <property type="component" value="Unassembled WGS sequence"/>
</dbReference>
<evidence type="ECO:0000256" key="3">
    <source>
        <dbReference type="ARBA" id="ARBA00011245"/>
    </source>
</evidence>
<keyword evidence="6 8" id="KW-0732">Signal</keyword>
<keyword evidence="7" id="KW-0445">Lipid transport</keyword>
<dbReference type="GO" id="GO:0032934">
    <property type="term" value="F:sterol binding"/>
    <property type="evidence" value="ECO:0007669"/>
    <property type="project" value="InterPro"/>
</dbReference>
<dbReference type="HOGENOM" id="CLU_097982_0_0_1"/>
<dbReference type="CDD" id="cd00917">
    <property type="entry name" value="PG-PI_TP"/>
    <property type="match status" value="1"/>
</dbReference>
<dbReference type="InterPro" id="IPR003172">
    <property type="entry name" value="ML_dom"/>
</dbReference>
<dbReference type="GeneID" id="9584548"/>
<reference evidence="11" key="1">
    <citation type="journal article" date="2011" name="Genome Biol.">
        <title>Comparative and functional genomics provide insights into the pathogenicity of dermatophytic fungi.</title>
        <authorList>
            <person name="Burmester A."/>
            <person name="Shelest E."/>
            <person name="Gloeckner G."/>
            <person name="Heddergott C."/>
            <person name="Schindler S."/>
            <person name="Staib P."/>
            <person name="Heidel A."/>
            <person name="Felder M."/>
            <person name="Petzold A."/>
            <person name="Szafranski K."/>
            <person name="Feuermann M."/>
            <person name="Pedruzzi I."/>
            <person name="Priebe S."/>
            <person name="Groth M."/>
            <person name="Winkler R."/>
            <person name="Li W."/>
            <person name="Kniemeyer O."/>
            <person name="Schroeckh V."/>
            <person name="Hertweck C."/>
            <person name="Hube B."/>
            <person name="White T.C."/>
            <person name="Platzer M."/>
            <person name="Guthke R."/>
            <person name="Heitman J."/>
            <person name="Woestemeyer J."/>
            <person name="Zipfel P.F."/>
            <person name="Monod M."/>
            <person name="Brakhage A.A."/>
        </authorList>
    </citation>
    <scope>NUCLEOTIDE SEQUENCE [LARGE SCALE GENOMIC DNA]</scope>
    <source>
        <strain evidence="11">HKI 0517</strain>
    </source>
</reference>
<protein>
    <recommendedName>
        <fullName evidence="4">Phosphatidylglycerol/phosphatidylinositol transfer protein</fullName>
    </recommendedName>
</protein>
<gene>
    <name evidence="10" type="ORF">TRV_07379</name>
</gene>
<evidence type="ECO:0000256" key="8">
    <source>
        <dbReference type="SAM" id="SignalP"/>
    </source>
</evidence>
<feature type="chain" id="PRO_5003055582" description="Phosphatidylglycerol/phosphatidylinositol transfer protein" evidence="8">
    <location>
        <begin position="20"/>
        <end position="198"/>
    </location>
</feature>
<dbReference type="InterPro" id="IPR036846">
    <property type="entry name" value="GM2-AP_sf"/>
</dbReference>
<dbReference type="EMBL" id="ACYE01000438">
    <property type="protein sequence ID" value="EFE37974.1"/>
    <property type="molecule type" value="Genomic_DNA"/>
</dbReference>
<evidence type="ECO:0000256" key="4">
    <source>
        <dbReference type="ARBA" id="ARBA00016056"/>
    </source>
</evidence>
<evidence type="ECO:0000256" key="5">
    <source>
        <dbReference type="ARBA" id="ARBA00022448"/>
    </source>
</evidence>
<evidence type="ECO:0000256" key="1">
    <source>
        <dbReference type="ARBA" id="ARBA00002053"/>
    </source>
</evidence>
<dbReference type="InterPro" id="IPR014756">
    <property type="entry name" value="Ig_E-set"/>
</dbReference>
<dbReference type="RefSeq" id="XP_003018619.1">
    <property type="nucleotide sequence ID" value="XM_003018573.1"/>
</dbReference>
<proteinExistence type="inferred from homology"/>
<dbReference type="InterPro" id="IPR033917">
    <property type="entry name" value="ML_PG-PI_TP"/>
</dbReference>
<dbReference type="OrthoDB" id="6409159at2759"/>
<dbReference type="SUPFAM" id="SSF81296">
    <property type="entry name" value="E set domains"/>
    <property type="match status" value="1"/>
</dbReference>
<dbReference type="AlphaFoldDB" id="D4DJL1"/>
<evidence type="ECO:0000313" key="11">
    <source>
        <dbReference type="Proteomes" id="UP000008383"/>
    </source>
</evidence>
<accession>D4DJL1</accession>
<evidence type="ECO:0000259" key="9">
    <source>
        <dbReference type="SMART" id="SM00737"/>
    </source>
</evidence>
<comment type="function">
    <text evidence="1">Catalyzes the intermembrane transfer of phosphatidylglycerol and phosphatidylinositol.</text>
</comment>
<comment type="similarity">
    <text evidence="2">Belongs to the NPC2 family.</text>
</comment>
<dbReference type="SMART" id="SM00737">
    <property type="entry name" value="ML"/>
    <property type="match status" value="1"/>
</dbReference>
<evidence type="ECO:0000313" key="10">
    <source>
        <dbReference type="EMBL" id="EFE37974.1"/>
    </source>
</evidence>
<feature type="domain" description="MD-2-related lipid-recognition" evidence="9">
    <location>
        <begin position="47"/>
        <end position="192"/>
    </location>
</feature>